<dbReference type="InterPro" id="IPR007887">
    <property type="entry name" value="MecA_N"/>
</dbReference>
<dbReference type="SUPFAM" id="SSF56519">
    <property type="entry name" value="Penicillin binding protein dimerisation domain"/>
    <property type="match status" value="1"/>
</dbReference>
<dbReference type="InterPro" id="IPR032710">
    <property type="entry name" value="NTF2-like_dom_sf"/>
</dbReference>
<dbReference type="EMBL" id="JAWDIQ010000002">
    <property type="protein sequence ID" value="MDY0409760.1"/>
    <property type="molecule type" value="Genomic_DNA"/>
</dbReference>
<dbReference type="InterPro" id="IPR036138">
    <property type="entry name" value="PBP_dimer_sf"/>
</dbReference>
<protein>
    <submittedName>
        <fullName evidence="2">NTF2-like N-terminal transpeptidase domain-containing protein</fullName>
    </submittedName>
</protein>
<dbReference type="Gene3D" id="3.10.450.100">
    <property type="entry name" value="NTF2-like, domain 1"/>
    <property type="match status" value="1"/>
</dbReference>
<reference evidence="2 3" key="1">
    <citation type="submission" date="2023-10" db="EMBL/GenBank/DDBJ databases">
        <title>Virgibacillus soli CC-YMP-6 genome.</title>
        <authorList>
            <person name="Miliotis G."/>
            <person name="Sengupta P."/>
            <person name="Hameed A."/>
            <person name="Chuvochina M."/>
            <person name="Mcdonagh F."/>
            <person name="Simpson A.C."/>
            <person name="Singh N.K."/>
            <person name="Rekha P.D."/>
            <person name="Raman K."/>
            <person name="Hugenholtz P."/>
            <person name="Venkateswaran K."/>
        </authorList>
    </citation>
    <scope>NUCLEOTIDE SEQUENCE [LARGE SCALE GENOMIC DNA]</scope>
    <source>
        <strain evidence="2 3">CC-YMP-6</strain>
    </source>
</reference>
<proteinExistence type="predicted"/>
<accession>A0ABU5CU59</accession>
<evidence type="ECO:0000313" key="2">
    <source>
        <dbReference type="EMBL" id="MDY0409760.1"/>
    </source>
</evidence>
<keyword evidence="3" id="KW-1185">Reference proteome</keyword>
<dbReference type="SUPFAM" id="SSF54427">
    <property type="entry name" value="NTF2-like"/>
    <property type="match status" value="1"/>
</dbReference>
<evidence type="ECO:0000259" key="1">
    <source>
        <dbReference type="Pfam" id="PF05223"/>
    </source>
</evidence>
<name>A0ABU5CU59_9BACI</name>
<organism evidence="2 3">
    <name type="scientific">Paracerasibacillus soli</name>
    <dbReference type="NCBI Taxonomy" id="480284"/>
    <lineage>
        <taxon>Bacteria</taxon>
        <taxon>Bacillati</taxon>
        <taxon>Bacillota</taxon>
        <taxon>Bacilli</taxon>
        <taxon>Bacillales</taxon>
        <taxon>Bacillaceae</taxon>
        <taxon>Paracerasibacillus</taxon>
    </lineage>
</organism>
<comment type="caution">
    <text evidence="2">The sequence shown here is derived from an EMBL/GenBank/DDBJ whole genome shotgun (WGS) entry which is preliminary data.</text>
</comment>
<sequence>MDYSLDTVIEKYENIFNGIQINQVHASNVTLSEINDDEQDFSFQLSFTTPLGKLENLQYHTKIVKTGDHFQMKWDPSLILPGMEGKDKVSFRRLKAERGEIKDRLGNGLAVNQDFISIGVVPKELGQGDEEKKGFMKLVNNLTYPSMKLTKS</sequence>
<dbReference type="Gene3D" id="3.30.1390.30">
    <property type="entry name" value="Penicillin-binding protein 2a, domain 3"/>
    <property type="match status" value="1"/>
</dbReference>
<dbReference type="RefSeq" id="WP_320380552.1">
    <property type="nucleotide sequence ID" value="NZ_JAWDIQ010000002.1"/>
</dbReference>
<evidence type="ECO:0000313" key="3">
    <source>
        <dbReference type="Proteomes" id="UP001275315"/>
    </source>
</evidence>
<feature type="domain" description="NTF2-like N-terminal transpeptidase" evidence="1">
    <location>
        <begin position="2"/>
        <end position="86"/>
    </location>
</feature>
<dbReference type="Pfam" id="PF05223">
    <property type="entry name" value="MecA_N"/>
    <property type="match status" value="1"/>
</dbReference>
<dbReference type="Proteomes" id="UP001275315">
    <property type="component" value="Unassembled WGS sequence"/>
</dbReference>
<gene>
    <name evidence="2" type="ORF">RWD45_15770</name>
</gene>
<dbReference type="Gene3D" id="3.90.1310.10">
    <property type="entry name" value="Penicillin-binding protein 2a (Domain 2)"/>
    <property type="match status" value="1"/>
</dbReference>